<keyword evidence="2 4" id="KW-0067">ATP-binding</keyword>
<dbReference type="InterPro" id="IPR003439">
    <property type="entry name" value="ABC_transporter-like_ATP-bd"/>
</dbReference>
<dbReference type="AlphaFoldDB" id="A0A3D5IZ76"/>
<dbReference type="GO" id="GO:0016887">
    <property type="term" value="F:ATP hydrolysis activity"/>
    <property type="evidence" value="ECO:0007669"/>
    <property type="project" value="InterPro"/>
</dbReference>
<comment type="caution">
    <text evidence="4">The sequence shown here is derived from an EMBL/GenBank/DDBJ whole genome shotgun (WGS) entry which is preliminary data.</text>
</comment>
<evidence type="ECO:0000259" key="3">
    <source>
        <dbReference type="PROSITE" id="PS50893"/>
    </source>
</evidence>
<reference evidence="4 5" key="1">
    <citation type="journal article" date="2018" name="Nat. Biotechnol.">
        <title>A standardized bacterial taxonomy based on genome phylogeny substantially revises the tree of life.</title>
        <authorList>
            <person name="Parks D.H."/>
            <person name="Chuvochina M."/>
            <person name="Waite D.W."/>
            <person name="Rinke C."/>
            <person name="Skarshewski A."/>
            <person name="Chaumeil P.A."/>
            <person name="Hugenholtz P."/>
        </authorList>
    </citation>
    <scope>NUCLEOTIDE SEQUENCE [LARGE SCALE GENOMIC DNA]</scope>
    <source>
        <strain evidence="4">UBA9359</strain>
    </source>
</reference>
<dbReference type="PROSITE" id="PS50893">
    <property type="entry name" value="ABC_TRANSPORTER_2"/>
    <property type="match status" value="1"/>
</dbReference>
<name>A0A3D5IZ76_9FLAO</name>
<evidence type="ECO:0000256" key="2">
    <source>
        <dbReference type="ARBA" id="ARBA00022840"/>
    </source>
</evidence>
<dbReference type="GO" id="GO:0022857">
    <property type="term" value="F:transmembrane transporter activity"/>
    <property type="evidence" value="ECO:0007669"/>
    <property type="project" value="TreeGrafter"/>
</dbReference>
<dbReference type="InterPro" id="IPR027417">
    <property type="entry name" value="P-loop_NTPase"/>
</dbReference>
<dbReference type="InterPro" id="IPR003593">
    <property type="entry name" value="AAA+_ATPase"/>
</dbReference>
<gene>
    <name evidence="4" type="ORF">DGQ38_09080</name>
</gene>
<organism evidence="4 5">
    <name type="scientific">Zunongwangia profunda</name>
    <dbReference type="NCBI Taxonomy" id="398743"/>
    <lineage>
        <taxon>Bacteria</taxon>
        <taxon>Pseudomonadati</taxon>
        <taxon>Bacteroidota</taxon>
        <taxon>Flavobacteriia</taxon>
        <taxon>Flavobacteriales</taxon>
        <taxon>Flavobacteriaceae</taxon>
        <taxon>Zunongwangia</taxon>
    </lineage>
</organism>
<protein>
    <submittedName>
        <fullName evidence="4">ABC transporter ATP-binding protein</fullName>
    </submittedName>
</protein>
<dbReference type="PANTHER" id="PTHR24220">
    <property type="entry name" value="IMPORT ATP-BINDING PROTEIN"/>
    <property type="match status" value="1"/>
</dbReference>
<dbReference type="GO" id="GO:0005886">
    <property type="term" value="C:plasma membrane"/>
    <property type="evidence" value="ECO:0007669"/>
    <property type="project" value="TreeGrafter"/>
</dbReference>
<dbReference type="RefSeq" id="WP_013071050.1">
    <property type="nucleotide sequence ID" value="NZ_CAJXAW010000012.1"/>
</dbReference>
<sequence>MLITKNVSFKYPKQEEQYFPDINLKSGGSLLITGASGKGKSTLLYLLSGLLKPSHGDITFNNISIPSLSENERDHLRGTQMGIVFQNTSFIQSLSVFENVQLSGWLANKKKIRKDEIMYFLSSLGIDDVAHKSPEKLSTGQRQRVSIARALVHQPALLLADEPTASLDDINTDKVAKLLLDCTLSFNTSLVVVTHDQRLKQFFSSQIKL</sequence>
<proteinExistence type="predicted"/>
<accession>A0A3D5IZ76</accession>
<dbReference type="GO" id="GO:0005524">
    <property type="term" value="F:ATP binding"/>
    <property type="evidence" value="ECO:0007669"/>
    <property type="project" value="UniProtKB-KW"/>
</dbReference>
<keyword evidence="1" id="KW-0547">Nucleotide-binding</keyword>
<evidence type="ECO:0000256" key="1">
    <source>
        <dbReference type="ARBA" id="ARBA00022741"/>
    </source>
</evidence>
<dbReference type="SMART" id="SM00382">
    <property type="entry name" value="AAA"/>
    <property type="match status" value="1"/>
</dbReference>
<dbReference type="InterPro" id="IPR015854">
    <property type="entry name" value="ABC_transpr_LolD-like"/>
</dbReference>
<dbReference type="SUPFAM" id="SSF52540">
    <property type="entry name" value="P-loop containing nucleoside triphosphate hydrolases"/>
    <property type="match status" value="1"/>
</dbReference>
<dbReference type="Gene3D" id="3.40.50.300">
    <property type="entry name" value="P-loop containing nucleotide triphosphate hydrolases"/>
    <property type="match status" value="1"/>
</dbReference>
<dbReference type="OMA" id="GEWLERF"/>
<dbReference type="EMBL" id="DPMF01000218">
    <property type="protein sequence ID" value="HCV81189.1"/>
    <property type="molecule type" value="Genomic_DNA"/>
</dbReference>
<evidence type="ECO:0000313" key="5">
    <source>
        <dbReference type="Proteomes" id="UP000264330"/>
    </source>
</evidence>
<dbReference type="Proteomes" id="UP000264330">
    <property type="component" value="Unassembled WGS sequence"/>
</dbReference>
<dbReference type="Pfam" id="PF00005">
    <property type="entry name" value="ABC_tran"/>
    <property type="match status" value="1"/>
</dbReference>
<feature type="domain" description="ABC transporter" evidence="3">
    <location>
        <begin position="2"/>
        <end position="207"/>
    </location>
</feature>
<evidence type="ECO:0000313" key="4">
    <source>
        <dbReference type="EMBL" id="HCV81189.1"/>
    </source>
</evidence>